<dbReference type="InterPro" id="IPR025321">
    <property type="entry name" value="DUF4227"/>
</dbReference>
<evidence type="ECO:0000313" key="1">
    <source>
        <dbReference type="EMBL" id="SHE44863.1"/>
    </source>
</evidence>
<gene>
    <name evidence="1" type="ORF">SAMN05444392_101505</name>
</gene>
<sequence>MNIFWKRMLFFLVLVFLFYQLISFSFRYFLPTENQPSDGAVKVMAPIQDQQELFKQVGERIWLFYWLGE</sequence>
<protein>
    <recommendedName>
        <fullName evidence="3">DUF4227 family protein</fullName>
    </recommendedName>
</protein>
<dbReference type="STRING" id="112248.SAMN05444392_101505"/>
<keyword evidence="2" id="KW-1185">Reference proteome</keyword>
<dbReference type="Proteomes" id="UP000184476">
    <property type="component" value="Unassembled WGS sequence"/>
</dbReference>
<proteinExistence type="predicted"/>
<dbReference type="RefSeq" id="WP_073151438.1">
    <property type="nucleotide sequence ID" value="NZ_FQVL01000001.1"/>
</dbReference>
<dbReference type="EMBL" id="FQVL01000001">
    <property type="protein sequence ID" value="SHE44863.1"/>
    <property type="molecule type" value="Genomic_DNA"/>
</dbReference>
<dbReference type="AlphaFoldDB" id="A0A1M4TK35"/>
<accession>A0A1M4TK35</accession>
<evidence type="ECO:0008006" key="3">
    <source>
        <dbReference type="Google" id="ProtNLM"/>
    </source>
</evidence>
<organism evidence="1 2">
    <name type="scientific">Seinonella peptonophila</name>
    <dbReference type="NCBI Taxonomy" id="112248"/>
    <lineage>
        <taxon>Bacteria</taxon>
        <taxon>Bacillati</taxon>
        <taxon>Bacillota</taxon>
        <taxon>Bacilli</taxon>
        <taxon>Bacillales</taxon>
        <taxon>Thermoactinomycetaceae</taxon>
        <taxon>Seinonella</taxon>
    </lineage>
</organism>
<reference evidence="1 2" key="1">
    <citation type="submission" date="2016-11" db="EMBL/GenBank/DDBJ databases">
        <authorList>
            <person name="Jaros S."/>
            <person name="Januszkiewicz K."/>
            <person name="Wedrychowicz H."/>
        </authorList>
    </citation>
    <scope>NUCLEOTIDE SEQUENCE [LARGE SCALE GENOMIC DNA]</scope>
    <source>
        <strain evidence="1 2">DSM 44666</strain>
    </source>
</reference>
<dbReference type="Pfam" id="PF14004">
    <property type="entry name" value="DUF4227"/>
    <property type="match status" value="1"/>
</dbReference>
<evidence type="ECO:0000313" key="2">
    <source>
        <dbReference type="Proteomes" id="UP000184476"/>
    </source>
</evidence>
<name>A0A1M4TK35_9BACL</name>